<accession>A0ACC6TL59</accession>
<name>A0ACC6TL59_9CREN</name>
<gene>
    <name evidence="1" type="ORF">TQ35_0000005</name>
</gene>
<comment type="caution">
    <text evidence="1">The sequence shown here is derived from an EMBL/GenBank/DDBJ whole genome shotgun (WGS) entry which is preliminary data.</text>
</comment>
<organism evidence="1 2">
    <name type="scientific">Candidatus Aramenus sulfurataquae</name>
    <dbReference type="NCBI Taxonomy" id="1326980"/>
    <lineage>
        <taxon>Archaea</taxon>
        <taxon>Thermoproteota</taxon>
        <taxon>Thermoprotei</taxon>
        <taxon>Sulfolobales</taxon>
        <taxon>Sulfolobaceae</taxon>
        <taxon>Candidatus Aramenus</taxon>
    </lineage>
</organism>
<sequence>MISASGKRVVATQNYLASYVGAKVLEGGGNAFDASIAVSAVLSVVMPHTSGLGGDGFLLAKTPEGIIAYNASGWAPKGLKANRIGARDVNSIVVPGLVDLWDFLQEFTTKPYEELLYPAIKLATDGFNVGRSLHKAIKGYSGNAEWNATFGGKSFSDVIKIPKLGKILKEVAKDPRSFYESVSERLVEGLRREGSPMEVEDFSSFRGERVKPLTATYRGYTLYEIPPNSQGVTTLQLLKMVEISGINERPFNDRERIKRHVELSALAYEDRNKYVADPRFYEVPKFLLDEDYLRRRVSSMPPISEVRDGDTTFFVVGDGENEVGFVQSLFHSFGSGIMVEGVVFNNRGHGFTAGPNKPEGRKRPMHTLSILLAERDEETIIIGCAGADLRPQIHAEVLENYVDFGMEIDEAVAAPRFMYLGDKVIAEAEISDGLVSVGHLSDQVGIVQAMKKKGNKYVAVADPRSEGVALPVHFYT</sequence>
<reference evidence="1" key="1">
    <citation type="submission" date="2024-07" db="EMBL/GenBank/DDBJ databases">
        <title>Metagenome and Metagenome-Assembled Genomes of Archaea from a hot spring from the geothermal field of Los Azufres, Mexico.</title>
        <authorList>
            <person name="Marin-Paredes R."/>
            <person name="Martinez-Romero E."/>
            <person name="Servin-Garciduenas L.E."/>
        </authorList>
    </citation>
    <scope>NUCLEOTIDE SEQUENCE</scope>
    <source>
        <strain evidence="1">AZ1-454</strain>
    </source>
</reference>
<evidence type="ECO:0000313" key="2">
    <source>
        <dbReference type="Proteomes" id="UP000053480"/>
    </source>
</evidence>
<dbReference type="EMBL" id="JZWS03000001">
    <property type="protein sequence ID" value="MEW9490596.1"/>
    <property type="molecule type" value="Genomic_DNA"/>
</dbReference>
<protein>
    <submittedName>
        <fullName evidence="1">Gamma-glutamyltransferase family protein</fullName>
    </submittedName>
</protein>
<evidence type="ECO:0000313" key="1">
    <source>
        <dbReference type="EMBL" id="MEW9490596.1"/>
    </source>
</evidence>
<dbReference type="Proteomes" id="UP000053480">
    <property type="component" value="Unassembled WGS sequence"/>
</dbReference>
<proteinExistence type="predicted"/>